<dbReference type="PROSITE" id="PS50092">
    <property type="entry name" value="TSP1"/>
    <property type="match status" value="1"/>
</dbReference>
<keyword evidence="4" id="KW-0677">Repeat</keyword>
<keyword evidence="5" id="KW-1015">Disulfide bond</keyword>
<dbReference type="SUPFAM" id="SSF82895">
    <property type="entry name" value="TSP-1 type 1 repeat"/>
    <property type="match status" value="1"/>
</dbReference>
<gene>
    <name evidence="7" type="primary">Sema5a_0</name>
    <name evidence="7" type="ORF">E2C01_084005</name>
</gene>
<evidence type="ECO:0000313" key="7">
    <source>
        <dbReference type="EMBL" id="MPC89076.1"/>
    </source>
</evidence>
<dbReference type="AlphaFoldDB" id="A0A5B7J558"/>
<dbReference type="FunFam" id="2.20.100.10:FF:000001">
    <property type="entry name" value="semaphorin-5A isoform X1"/>
    <property type="match status" value="1"/>
</dbReference>
<protein>
    <submittedName>
        <fullName evidence="7">Semaphorin-5A</fullName>
    </submittedName>
</protein>
<comment type="subcellular location">
    <subcellularLocation>
        <location evidence="1">Secreted</location>
    </subcellularLocation>
</comment>
<dbReference type="PANTHER" id="PTHR22906:SF43">
    <property type="entry name" value="PROPERDIN"/>
    <property type="match status" value="1"/>
</dbReference>
<dbReference type="InterPro" id="IPR000884">
    <property type="entry name" value="TSP1_rpt"/>
</dbReference>
<dbReference type="InterPro" id="IPR036383">
    <property type="entry name" value="TSP1_rpt_sf"/>
</dbReference>
<evidence type="ECO:0000313" key="8">
    <source>
        <dbReference type="Proteomes" id="UP000324222"/>
    </source>
</evidence>
<dbReference type="PANTHER" id="PTHR22906">
    <property type="entry name" value="PROPERDIN"/>
    <property type="match status" value="1"/>
</dbReference>
<feature type="region of interest" description="Disordered" evidence="6">
    <location>
        <begin position="131"/>
        <end position="191"/>
    </location>
</feature>
<feature type="compositionally biased region" description="Polar residues" evidence="6">
    <location>
        <begin position="182"/>
        <end position="191"/>
    </location>
</feature>
<reference evidence="7 8" key="1">
    <citation type="submission" date="2019-05" db="EMBL/GenBank/DDBJ databases">
        <title>Another draft genome of Portunus trituberculatus and its Hox gene families provides insights of decapod evolution.</title>
        <authorList>
            <person name="Jeong J.-H."/>
            <person name="Song I."/>
            <person name="Kim S."/>
            <person name="Choi T."/>
            <person name="Kim D."/>
            <person name="Ryu S."/>
            <person name="Kim W."/>
        </authorList>
    </citation>
    <scope>NUCLEOTIDE SEQUENCE [LARGE SCALE GENOMIC DNA]</scope>
    <source>
        <tissue evidence="7">Muscle</tissue>
    </source>
</reference>
<dbReference type="InterPro" id="IPR052065">
    <property type="entry name" value="Compl_asym_regulator"/>
</dbReference>
<dbReference type="PRINTS" id="PR01705">
    <property type="entry name" value="TSP1REPEAT"/>
</dbReference>
<keyword evidence="8" id="KW-1185">Reference proteome</keyword>
<comment type="caution">
    <text evidence="7">The sequence shown here is derived from an EMBL/GenBank/DDBJ whole genome shotgun (WGS) entry which is preliminary data.</text>
</comment>
<dbReference type="Gene3D" id="2.20.100.10">
    <property type="entry name" value="Thrombospondin type-1 (TSP1) repeat"/>
    <property type="match status" value="1"/>
</dbReference>
<feature type="compositionally biased region" description="Basic residues" evidence="6">
    <location>
        <begin position="163"/>
        <end position="174"/>
    </location>
</feature>
<evidence type="ECO:0000256" key="3">
    <source>
        <dbReference type="ARBA" id="ARBA00022729"/>
    </source>
</evidence>
<evidence type="ECO:0000256" key="4">
    <source>
        <dbReference type="ARBA" id="ARBA00022737"/>
    </source>
</evidence>
<evidence type="ECO:0000256" key="2">
    <source>
        <dbReference type="ARBA" id="ARBA00022525"/>
    </source>
</evidence>
<accession>A0A5B7J558</accession>
<dbReference type="EMBL" id="VSRR010079816">
    <property type="protein sequence ID" value="MPC89076.1"/>
    <property type="molecule type" value="Genomic_DNA"/>
</dbReference>
<dbReference type="Proteomes" id="UP000324222">
    <property type="component" value="Unassembled WGS sequence"/>
</dbReference>
<dbReference type="OrthoDB" id="9988752at2759"/>
<organism evidence="7 8">
    <name type="scientific">Portunus trituberculatus</name>
    <name type="common">Swimming crab</name>
    <name type="synonym">Neptunus trituberculatus</name>
    <dbReference type="NCBI Taxonomy" id="210409"/>
    <lineage>
        <taxon>Eukaryota</taxon>
        <taxon>Metazoa</taxon>
        <taxon>Ecdysozoa</taxon>
        <taxon>Arthropoda</taxon>
        <taxon>Crustacea</taxon>
        <taxon>Multicrustacea</taxon>
        <taxon>Malacostraca</taxon>
        <taxon>Eumalacostraca</taxon>
        <taxon>Eucarida</taxon>
        <taxon>Decapoda</taxon>
        <taxon>Pleocyemata</taxon>
        <taxon>Brachyura</taxon>
        <taxon>Eubrachyura</taxon>
        <taxon>Portunoidea</taxon>
        <taxon>Portunidae</taxon>
        <taxon>Portuninae</taxon>
        <taxon>Portunus</taxon>
    </lineage>
</organism>
<keyword evidence="3" id="KW-0732">Signal</keyword>
<sequence>MTPVTLFDPPHDLSPHQVTNCTVHGGWTAWSSWSQCSANCGIAVKTRRRTCSNPAPKHGGRVCVGQERTEIYCHSLPRCPCKLERGGGGRREEERKKRVGEGLCVCVCWPGTFRNILPFFASLQRERERERERDCHDTLPITPQTYPHPQNTPKNTQKPSKTSPKHTAHPKNTPHPKIPQKLPNNTPISYSLHSLTSGRGVERMAVLAVLLSDMRGNRSQTAPQNLHAPFPKERRVGVHRLWRGD</sequence>
<dbReference type="SMART" id="SM00209">
    <property type="entry name" value="TSP1"/>
    <property type="match status" value="1"/>
</dbReference>
<evidence type="ECO:0000256" key="1">
    <source>
        <dbReference type="ARBA" id="ARBA00004613"/>
    </source>
</evidence>
<proteinExistence type="predicted"/>
<evidence type="ECO:0000256" key="5">
    <source>
        <dbReference type="ARBA" id="ARBA00023157"/>
    </source>
</evidence>
<keyword evidence="2" id="KW-0964">Secreted</keyword>
<dbReference type="Pfam" id="PF00090">
    <property type="entry name" value="TSP_1"/>
    <property type="match status" value="1"/>
</dbReference>
<evidence type="ECO:0000256" key="6">
    <source>
        <dbReference type="SAM" id="MobiDB-lite"/>
    </source>
</evidence>
<feature type="compositionally biased region" description="Polar residues" evidence="6">
    <location>
        <begin position="141"/>
        <end position="162"/>
    </location>
</feature>
<name>A0A5B7J558_PORTR</name>